<comment type="caution">
    <text evidence="1">The sequence shown here is derived from an EMBL/GenBank/DDBJ whole genome shotgun (WGS) entry which is preliminary data.</text>
</comment>
<dbReference type="AlphaFoldDB" id="A0A0C1BWV2"/>
<accession>A0A0C1BWV2</accession>
<evidence type="ECO:0000313" key="1">
    <source>
        <dbReference type="EMBL" id="KIA76061.1"/>
    </source>
</evidence>
<evidence type="ECO:0000313" key="2">
    <source>
        <dbReference type="Proteomes" id="UP000031307"/>
    </source>
</evidence>
<dbReference type="EMBL" id="JSAM01000142">
    <property type="protein sequence ID" value="KIA76061.1"/>
    <property type="molecule type" value="Genomic_DNA"/>
</dbReference>
<organism evidence="1 2">
    <name type="scientific">Parachlamydia acanthamoebae</name>
    <dbReference type="NCBI Taxonomy" id="83552"/>
    <lineage>
        <taxon>Bacteria</taxon>
        <taxon>Pseudomonadati</taxon>
        <taxon>Chlamydiota</taxon>
        <taxon>Chlamydiia</taxon>
        <taxon>Parachlamydiales</taxon>
        <taxon>Parachlamydiaceae</taxon>
        <taxon>Parachlamydia</taxon>
    </lineage>
</organism>
<reference evidence="1 2" key="1">
    <citation type="journal article" date="2014" name="Mol. Biol. Evol.">
        <title>Massive expansion of Ubiquitination-related gene families within the Chlamydiae.</title>
        <authorList>
            <person name="Domman D."/>
            <person name="Collingro A."/>
            <person name="Lagkouvardos I."/>
            <person name="Gehre L."/>
            <person name="Weinmaier T."/>
            <person name="Rattei T."/>
            <person name="Subtil A."/>
            <person name="Horn M."/>
        </authorList>
    </citation>
    <scope>NUCLEOTIDE SEQUENCE [LARGE SCALE GENOMIC DNA]</scope>
    <source>
        <strain evidence="1 2">OEW1</strain>
    </source>
</reference>
<sequence length="288" mass="31469">MDKFSSAYVSGTNQSLILNNPADIPTLVAPTGTGALPTGSKGHGNPFLTASFVVALIEVMAELIKVQSQQRLVETKLDIMSNQWTIDLAKRMASDIMQSAKTEAMMHYMLAASAGVQLGMAVANGAMGALAMKKSIGDYNKQTTALEAKYNKLNANSKSRAADGTQTKIGTEDQLVKAKFKLDEHRANKWSSISTSFRMRMFPMDTAKDITDSTSKMYENIVQGIMKVKKAEYDADIKLAEGYQEIARKIGADASASLKDIEDKVKSIAEAVQQMITKLYSAFNYRIH</sequence>
<dbReference type="Proteomes" id="UP000031307">
    <property type="component" value="Unassembled WGS sequence"/>
</dbReference>
<gene>
    <name evidence="1" type="ORF">DB43_BM00010</name>
</gene>
<name>A0A0C1BWV2_9BACT</name>
<proteinExistence type="predicted"/>
<dbReference type="PATRIC" id="fig|83552.4.peg.2822"/>
<protein>
    <submittedName>
        <fullName evidence="1">Uncharacterized protein</fullName>
    </submittedName>
</protein>